<protein>
    <submittedName>
        <fullName evidence="2">Uncharacterized protein</fullName>
    </submittedName>
</protein>
<gene>
    <name evidence="2" type="ORF">SMACR_07489</name>
</gene>
<evidence type="ECO:0000313" key="3">
    <source>
        <dbReference type="Proteomes" id="UP000433876"/>
    </source>
</evidence>
<sequence>MRHKQDINKWHETQSSNLPVHQLERALSPTLFDRSPPRRTSNSVAGKLTSQGRQPGTISEDKRKSRQSEDSEELKESSKASTEMESQFGEHIDELVNEMTEDGQKKPDKSDIAAAARSAISQAQRMTTISPTPTMRAIVKSARAHLSYVLEMRKLGMRGLDWDAKINILDIIIYLAEDEVQGLMYEDLRKRTNPDGEEDHVFVPVPGRLGLIRSNFGSNLPRSSRGSNRDLNKNHQEEKLQTVSEAPSPAPSVATDSTKESGENNKERDGEDDSN</sequence>
<evidence type="ECO:0000313" key="2">
    <source>
        <dbReference type="EMBL" id="KAA8632550.1"/>
    </source>
</evidence>
<dbReference type="EMBL" id="NMPR01000053">
    <property type="protein sequence ID" value="KAA8632550.1"/>
    <property type="molecule type" value="Genomic_DNA"/>
</dbReference>
<feature type="compositionally biased region" description="Basic and acidic residues" evidence="1">
    <location>
        <begin position="227"/>
        <end position="240"/>
    </location>
</feature>
<feature type="compositionally biased region" description="Polar residues" evidence="1">
    <location>
        <begin position="38"/>
        <end position="57"/>
    </location>
</feature>
<accession>A0A8S8ZU99</accession>
<feature type="compositionally biased region" description="Polar residues" evidence="1">
    <location>
        <begin position="215"/>
        <end position="226"/>
    </location>
</feature>
<organism evidence="2 3">
    <name type="scientific">Sordaria macrospora</name>
    <dbReference type="NCBI Taxonomy" id="5147"/>
    <lineage>
        <taxon>Eukaryota</taxon>
        <taxon>Fungi</taxon>
        <taxon>Dikarya</taxon>
        <taxon>Ascomycota</taxon>
        <taxon>Pezizomycotina</taxon>
        <taxon>Sordariomycetes</taxon>
        <taxon>Sordariomycetidae</taxon>
        <taxon>Sordariales</taxon>
        <taxon>Sordariaceae</taxon>
        <taxon>Sordaria</taxon>
    </lineage>
</organism>
<dbReference type="AlphaFoldDB" id="A0A8S8ZU99"/>
<feature type="region of interest" description="Disordered" evidence="1">
    <location>
        <begin position="213"/>
        <end position="275"/>
    </location>
</feature>
<proteinExistence type="predicted"/>
<dbReference type="VEuPathDB" id="FungiDB:SMAC_07489"/>
<comment type="caution">
    <text evidence="2">The sequence shown here is derived from an EMBL/GenBank/DDBJ whole genome shotgun (WGS) entry which is preliminary data.</text>
</comment>
<dbReference type="Proteomes" id="UP000433876">
    <property type="component" value="Unassembled WGS sequence"/>
</dbReference>
<evidence type="ECO:0000256" key="1">
    <source>
        <dbReference type="SAM" id="MobiDB-lite"/>
    </source>
</evidence>
<reference evidence="2 3" key="1">
    <citation type="submission" date="2017-07" db="EMBL/GenBank/DDBJ databases">
        <title>Genome sequence of the Sordaria macrospora wild type strain R19027.</title>
        <authorList>
            <person name="Nowrousian M."/>
            <person name="Teichert I."/>
            <person name="Kueck U."/>
        </authorList>
    </citation>
    <scope>NUCLEOTIDE SEQUENCE [LARGE SCALE GENOMIC DNA]</scope>
    <source>
        <strain evidence="2 3">R19027</strain>
        <tissue evidence="2">Mycelium</tissue>
    </source>
</reference>
<feature type="region of interest" description="Disordered" evidence="1">
    <location>
        <begin position="1"/>
        <end position="86"/>
    </location>
</feature>
<feature type="compositionally biased region" description="Basic and acidic residues" evidence="1">
    <location>
        <begin position="257"/>
        <end position="269"/>
    </location>
</feature>
<feature type="compositionally biased region" description="Basic and acidic residues" evidence="1">
    <location>
        <begin position="1"/>
        <end position="12"/>
    </location>
</feature>
<name>A0A8S8ZU99_SORMA</name>
<feature type="compositionally biased region" description="Basic and acidic residues" evidence="1">
    <location>
        <begin position="59"/>
        <end position="78"/>
    </location>
</feature>